<dbReference type="AlphaFoldDB" id="A0A9P6I9Y6"/>
<sequence length="237" mass="28282">MRLLRSVYSNAEPNTYGKGSWGYTVLRTVYTDESDTLFPLAMERLKLWVVQYYVHRTRFPLWGDRGVRDFIRMKDASVNEELGRRFRIESLEDKEALNKPRLENASHDDVKSLCEYFKKWVISVGGRPEAHEWNPRLYDFLVIDEPCMRVLAALPLRTAPLRVPVDFLEKSEWLRESDMAYVWLIDWRAVERWSGEKGSEYMEDEIHRGWTTHQAIFIADTWFQRAKYMDMEDWIIG</sequence>
<organism evidence="1 2">
    <name type="scientific">Colletotrichum karsti</name>
    <dbReference type="NCBI Taxonomy" id="1095194"/>
    <lineage>
        <taxon>Eukaryota</taxon>
        <taxon>Fungi</taxon>
        <taxon>Dikarya</taxon>
        <taxon>Ascomycota</taxon>
        <taxon>Pezizomycotina</taxon>
        <taxon>Sordariomycetes</taxon>
        <taxon>Hypocreomycetidae</taxon>
        <taxon>Glomerellales</taxon>
        <taxon>Glomerellaceae</taxon>
        <taxon>Colletotrichum</taxon>
        <taxon>Colletotrichum boninense species complex</taxon>
    </lineage>
</organism>
<reference evidence="1" key="2">
    <citation type="submission" date="2020-11" db="EMBL/GenBank/DDBJ databases">
        <title>Whole genome sequencing of Colletotrichum sp.</title>
        <authorList>
            <person name="Li H."/>
        </authorList>
    </citation>
    <scope>NUCLEOTIDE SEQUENCE</scope>
    <source>
        <strain evidence="1">CkLH20</strain>
    </source>
</reference>
<comment type="caution">
    <text evidence="1">The sequence shown here is derived from an EMBL/GenBank/DDBJ whole genome shotgun (WGS) entry which is preliminary data.</text>
</comment>
<gene>
    <name evidence="1" type="ORF">CkaCkLH20_06089</name>
</gene>
<dbReference type="OrthoDB" id="6499973at2759"/>
<dbReference type="EMBL" id="JAATWM020000017">
    <property type="protein sequence ID" value="KAF9876681.1"/>
    <property type="molecule type" value="Genomic_DNA"/>
</dbReference>
<protein>
    <submittedName>
        <fullName evidence="1">Uncharacterized protein</fullName>
    </submittedName>
</protein>
<evidence type="ECO:0000313" key="1">
    <source>
        <dbReference type="EMBL" id="KAF9876681.1"/>
    </source>
</evidence>
<evidence type="ECO:0000313" key="2">
    <source>
        <dbReference type="Proteomes" id="UP000781932"/>
    </source>
</evidence>
<keyword evidence="2" id="KW-1185">Reference proteome</keyword>
<dbReference type="Proteomes" id="UP000781932">
    <property type="component" value="Unassembled WGS sequence"/>
</dbReference>
<dbReference type="GeneID" id="62161880"/>
<accession>A0A9P6I9Y6</accession>
<proteinExistence type="predicted"/>
<name>A0A9P6I9Y6_9PEZI</name>
<dbReference type="RefSeq" id="XP_038746142.1">
    <property type="nucleotide sequence ID" value="XM_038888806.1"/>
</dbReference>
<reference evidence="1" key="1">
    <citation type="submission" date="2020-03" db="EMBL/GenBank/DDBJ databases">
        <authorList>
            <person name="He L."/>
        </authorList>
    </citation>
    <scope>NUCLEOTIDE SEQUENCE</scope>
    <source>
        <strain evidence="1">CkLH20</strain>
    </source>
</reference>